<evidence type="ECO:0000313" key="1">
    <source>
        <dbReference type="EMBL" id="MPN58225.1"/>
    </source>
</evidence>
<reference evidence="1" key="1">
    <citation type="submission" date="2019-08" db="EMBL/GenBank/DDBJ databases">
        <authorList>
            <person name="Kucharzyk K."/>
            <person name="Murdoch R.W."/>
            <person name="Higgins S."/>
            <person name="Loffler F."/>
        </authorList>
    </citation>
    <scope>NUCLEOTIDE SEQUENCE</scope>
</reference>
<comment type="caution">
    <text evidence="1">The sequence shown here is derived from an EMBL/GenBank/DDBJ whole genome shotgun (WGS) entry which is preliminary data.</text>
</comment>
<sequence>MKQAETVKKLWNRWKYAVLVAAAGVALLLLPSGNEKSADTVPEERIQDAVQETQANMEKILTKIDGVGELHLMLTADTGTERSLAQDTDLRYSGDTAAPTDYQRKSETVLAGKSGAQEPVVTGTRCPTFRGALVVCQGAGDAQVRLAVTAAVAALTGLGSDRITVVKCQ</sequence>
<protein>
    <recommendedName>
        <fullName evidence="2">Stage III sporulation protein AG</fullName>
    </recommendedName>
</protein>
<dbReference type="EMBL" id="VSSQ01130675">
    <property type="protein sequence ID" value="MPN58225.1"/>
    <property type="molecule type" value="Genomic_DNA"/>
</dbReference>
<gene>
    <name evidence="1" type="ORF">SDC9_205928</name>
</gene>
<accession>A0A645J3D2</accession>
<organism evidence="1">
    <name type="scientific">bioreactor metagenome</name>
    <dbReference type="NCBI Taxonomy" id="1076179"/>
    <lineage>
        <taxon>unclassified sequences</taxon>
        <taxon>metagenomes</taxon>
        <taxon>ecological metagenomes</taxon>
    </lineage>
</organism>
<evidence type="ECO:0008006" key="2">
    <source>
        <dbReference type="Google" id="ProtNLM"/>
    </source>
</evidence>
<proteinExistence type="predicted"/>
<name>A0A645J3D2_9ZZZZ</name>
<dbReference type="AlphaFoldDB" id="A0A645J3D2"/>